<sequence length="328" mass="36208">MQSSFNTGSSRACPLPIQNVVRSGQLGGSLAVYSYANKLCVIRSFRGLVPGVHNKRYAIVNPLWERQISIWASGIALPGSPADSQELRIGAGAREGCNGGLGMSVDANCGKKSRLGKMNCMQRGVVFIQACLDRLVDSSLHLDYSRKESKEEQEYKRRPFVCVAQNKNISMGRNGDGEEETKHDQDEKWTTSNWHGRKKEASSIQARKPASPQAGTWCWAGGIHGMACYAMLFSTSRYESLRVATSFQLSGTEGSGRRQLADLAGASTGPQTCQILAAKRYRALLLQDPPELQQNQIFISGSPMPDWTSFCDGLLIFDQRYRQTRFLP</sequence>
<dbReference type="EMBL" id="CAJVRL010000056">
    <property type="protein sequence ID" value="CAG8954233.1"/>
    <property type="molecule type" value="Genomic_DNA"/>
</dbReference>
<accession>A0A9N9PT81</accession>
<evidence type="ECO:0000313" key="3">
    <source>
        <dbReference type="Proteomes" id="UP000696280"/>
    </source>
</evidence>
<comment type="caution">
    <text evidence="2">The sequence shown here is derived from an EMBL/GenBank/DDBJ whole genome shotgun (WGS) entry which is preliminary data.</text>
</comment>
<protein>
    <submittedName>
        <fullName evidence="2">Uncharacterized protein</fullName>
    </submittedName>
</protein>
<gene>
    <name evidence="2" type="ORF">HYFRA_00005853</name>
</gene>
<dbReference type="Proteomes" id="UP000696280">
    <property type="component" value="Unassembled WGS sequence"/>
</dbReference>
<evidence type="ECO:0000256" key="1">
    <source>
        <dbReference type="SAM" id="MobiDB-lite"/>
    </source>
</evidence>
<dbReference type="AlphaFoldDB" id="A0A9N9PT81"/>
<feature type="region of interest" description="Disordered" evidence="1">
    <location>
        <begin position="171"/>
        <end position="208"/>
    </location>
</feature>
<proteinExistence type="predicted"/>
<name>A0A9N9PT81_9HELO</name>
<feature type="compositionally biased region" description="Basic and acidic residues" evidence="1">
    <location>
        <begin position="180"/>
        <end position="189"/>
    </location>
</feature>
<organism evidence="2 3">
    <name type="scientific">Hymenoscyphus fraxineus</name>
    <dbReference type="NCBI Taxonomy" id="746836"/>
    <lineage>
        <taxon>Eukaryota</taxon>
        <taxon>Fungi</taxon>
        <taxon>Dikarya</taxon>
        <taxon>Ascomycota</taxon>
        <taxon>Pezizomycotina</taxon>
        <taxon>Leotiomycetes</taxon>
        <taxon>Helotiales</taxon>
        <taxon>Helotiaceae</taxon>
        <taxon>Hymenoscyphus</taxon>
    </lineage>
</organism>
<keyword evidence="3" id="KW-1185">Reference proteome</keyword>
<reference evidence="2" key="1">
    <citation type="submission" date="2021-07" db="EMBL/GenBank/DDBJ databases">
        <authorList>
            <person name="Durling M."/>
        </authorList>
    </citation>
    <scope>NUCLEOTIDE SEQUENCE</scope>
</reference>
<evidence type="ECO:0000313" key="2">
    <source>
        <dbReference type="EMBL" id="CAG8954233.1"/>
    </source>
</evidence>